<dbReference type="InterPro" id="IPR036812">
    <property type="entry name" value="NAD(P)_OxRdtase_dom_sf"/>
</dbReference>
<protein>
    <submittedName>
        <fullName evidence="2">Aldo/keto reductase</fullName>
    </submittedName>
</protein>
<dbReference type="Proteomes" id="UP001485459">
    <property type="component" value="Chromosome"/>
</dbReference>
<dbReference type="RefSeq" id="WP_341836601.1">
    <property type="nucleotide sequence ID" value="NZ_CP149822.1"/>
</dbReference>
<dbReference type="SUPFAM" id="SSF51430">
    <property type="entry name" value="NAD(P)-linked oxidoreductase"/>
    <property type="match status" value="1"/>
</dbReference>
<keyword evidence="3" id="KW-1185">Reference proteome</keyword>
<dbReference type="InterPro" id="IPR023210">
    <property type="entry name" value="NADP_OxRdtase_dom"/>
</dbReference>
<dbReference type="PANTHER" id="PTHR43312">
    <property type="entry name" value="D-THREO-ALDOSE 1-DEHYDROGENASE"/>
    <property type="match status" value="1"/>
</dbReference>
<name>A0ABZ2YQL3_9BACT</name>
<evidence type="ECO:0000313" key="2">
    <source>
        <dbReference type="EMBL" id="WZN41753.1"/>
    </source>
</evidence>
<reference evidence="3" key="1">
    <citation type="submission" date="2024-03" db="EMBL/GenBank/DDBJ databases">
        <title>Chitinophaga horti sp. nov., isolated from garden soil.</title>
        <authorList>
            <person name="Lee D.S."/>
            <person name="Han D.M."/>
            <person name="Baek J.H."/>
            <person name="Choi D.G."/>
            <person name="Jeon J.H."/>
            <person name="Jeon C.O."/>
        </authorList>
    </citation>
    <scope>NUCLEOTIDE SEQUENCE [LARGE SCALE GENOMIC DNA]</scope>
    <source>
        <strain evidence="3">GPA1</strain>
    </source>
</reference>
<dbReference type="EMBL" id="CP149822">
    <property type="protein sequence ID" value="WZN41753.1"/>
    <property type="molecule type" value="Genomic_DNA"/>
</dbReference>
<dbReference type="InterPro" id="IPR053135">
    <property type="entry name" value="AKR2_Oxidoreductase"/>
</dbReference>
<dbReference type="CDD" id="cd19097">
    <property type="entry name" value="AKR_unchar"/>
    <property type="match status" value="1"/>
</dbReference>
<dbReference type="Gene3D" id="3.20.20.100">
    <property type="entry name" value="NADP-dependent oxidoreductase domain"/>
    <property type="match status" value="1"/>
</dbReference>
<sequence>MEKRALGKTGIRVSEVAFGGVEIGMPYGIGVHGREDMLPEQDAIRLLHAAVDGGINFFDTARLYGNSEEIMGRAFHDRRKDVVLATKCRHLHAPGQPLPPSETLREIIWGSLQESLRALQTDYVDVFMLHQASAAILDSQEVAAVFRDIKRQGICRATGISTYHTTETEQAVASGDWDVIQLPYNLMDQRQALCFDAAEAAGVGLVVRSVLLKGILGDRGRRLHPALKDVEVHVGKYAALQDELPLAEFAVKFALSSRQVAAVLIGIDKPEYLEATLRTADGRYLDAAAFAAAKRLSYPNPAFLDLPAWDRNGWLK</sequence>
<feature type="domain" description="NADP-dependent oxidoreductase" evidence="1">
    <location>
        <begin position="34"/>
        <end position="291"/>
    </location>
</feature>
<dbReference type="InterPro" id="IPR020471">
    <property type="entry name" value="AKR"/>
</dbReference>
<proteinExistence type="predicted"/>
<evidence type="ECO:0000313" key="3">
    <source>
        <dbReference type="Proteomes" id="UP001485459"/>
    </source>
</evidence>
<dbReference type="PANTHER" id="PTHR43312:SF1">
    <property type="entry name" value="NADP-DEPENDENT OXIDOREDUCTASE DOMAIN-CONTAINING PROTEIN"/>
    <property type="match status" value="1"/>
</dbReference>
<organism evidence="2 3">
    <name type="scientific">Chitinophaga pollutisoli</name>
    <dbReference type="NCBI Taxonomy" id="3133966"/>
    <lineage>
        <taxon>Bacteria</taxon>
        <taxon>Pseudomonadati</taxon>
        <taxon>Bacteroidota</taxon>
        <taxon>Chitinophagia</taxon>
        <taxon>Chitinophagales</taxon>
        <taxon>Chitinophagaceae</taxon>
        <taxon>Chitinophaga</taxon>
    </lineage>
</organism>
<dbReference type="PRINTS" id="PR00069">
    <property type="entry name" value="ALDKETRDTASE"/>
</dbReference>
<gene>
    <name evidence="2" type="ORF">WJU16_01705</name>
</gene>
<evidence type="ECO:0000259" key="1">
    <source>
        <dbReference type="Pfam" id="PF00248"/>
    </source>
</evidence>
<accession>A0ABZ2YQL3</accession>
<dbReference type="Pfam" id="PF00248">
    <property type="entry name" value="Aldo_ket_red"/>
    <property type="match status" value="1"/>
</dbReference>